<gene>
    <name evidence="3" type="ORF">FGO68_gene12363</name>
</gene>
<feature type="compositionally biased region" description="Low complexity" evidence="1">
    <location>
        <begin position="670"/>
        <end position="682"/>
    </location>
</feature>
<protein>
    <submittedName>
        <fullName evidence="3">Uncharacterized protein</fullName>
    </submittedName>
</protein>
<evidence type="ECO:0000256" key="2">
    <source>
        <dbReference type="SAM" id="Phobius"/>
    </source>
</evidence>
<evidence type="ECO:0000313" key="3">
    <source>
        <dbReference type="EMBL" id="TNV87280.1"/>
    </source>
</evidence>
<feature type="region of interest" description="Disordered" evidence="1">
    <location>
        <begin position="665"/>
        <end position="692"/>
    </location>
</feature>
<keyword evidence="2" id="KW-0812">Transmembrane</keyword>
<dbReference type="Proteomes" id="UP000785679">
    <property type="component" value="Unassembled WGS sequence"/>
</dbReference>
<dbReference type="EMBL" id="RRYP01000527">
    <property type="protein sequence ID" value="TNV87280.1"/>
    <property type="molecule type" value="Genomic_DNA"/>
</dbReference>
<comment type="caution">
    <text evidence="3">The sequence shown here is derived from an EMBL/GenBank/DDBJ whole genome shotgun (WGS) entry which is preliminary data.</text>
</comment>
<proteinExistence type="predicted"/>
<name>A0A8J8P7K4_HALGN</name>
<keyword evidence="2" id="KW-0472">Membrane</keyword>
<feature type="transmembrane region" description="Helical" evidence="2">
    <location>
        <begin position="398"/>
        <end position="421"/>
    </location>
</feature>
<keyword evidence="4" id="KW-1185">Reference proteome</keyword>
<dbReference type="AlphaFoldDB" id="A0A8J8P7K4"/>
<evidence type="ECO:0000256" key="1">
    <source>
        <dbReference type="SAM" id="MobiDB-lite"/>
    </source>
</evidence>
<feature type="region of interest" description="Disordered" evidence="1">
    <location>
        <begin position="712"/>
        <end position="734"/>
    </location>
</feature>
<feature type="transmembrane region" description="Helical" evidence="2">
    <location>
        <begin position="468"/>
        <end position="489"/>
    </location>
</feature>
<evidence type="ECO:0000313" key="4">
    <source>
        <dbReference type="Proteomes" id="UP000785679"/>
    </source>
</evidence>
<reference evidence="3" key="1">
    <citation type="submission" date="2019-06" db="EMBL/GenBank/DDBJ databases">
        <authorList>
            <person name="Zheng W."/>
        </authorList>
    </citation>
    <scope>NUCLEOTIDE SEQUENCE</scope>
    <source>
        <strain evidence="3">QDHG01</strain>
    </source>
</reference>
<accession>A0A8J8P7K4</accession>
<organism evidence="3 4">
    <name type="scientific">Halteria grandinella</name>
    <dbReference type="NCBI Taxonomy" id="5974"/>
    <lineage>
        <taxon>Eukaryota</taxon>
        <taxon>Sar</taxon>
        <taxon>Alveolata</taxon>
        <taxon>Ciliophora</taxon>
        <taxon>Intramacronucleata</taxon>
        <taxon>Spirotrichea</taxon>
        <taxon>Stichotrichia</taxon>
        <taxon>Sporadotrichida</taxon>
        <taxon>Halteriidae</taxon>
        <taxon>Halteria</taxon>
    </lineage>
</organism>
<feature type="transmembrane region" description="Helical" evidence="2">
    <location>
        <begin position="362"/>
        <end position="386"/>
    </location>
</feature>
<sequence length="734" mass="84951">MTCMLLWGNQDHDYVDIIFQETQDWSMGVIQDIATITQQGNKSFQINANVSYISTALPDYFEKGIIDNVGDDYAMEEDEDDNEPNPCPDGYHRVSGLFYGTNEVCYNQKLKNYTIGTCEQSKNGHKRDLIDVPGLDNQVIEKLNGTFICYRRSDVTFHDIMEKKMELNAKNAKFCGSFRDANKRYRAFNDDQLCFPNDMDFLSKTINPSSTTTTRYQKLNRYWSVKLINNNELNNPIVRFQYSMSAPCVNQDIPLMIRPRPISPLLRQIDDTCDQYYITYHSQYYETGFQQTERDVYADNGIIDDILKVLPESSESDLTQNMYKLYYRPYAHWSTNCHKQLSTSQMQEISLRLVQNKEIQYLIFKMVTLFFVWDLIVMVSLICLRCKIRVKHRNINSIIVLSFQILTELELFGIASLYYLLQQRILSSDLGQIKYATMNLCSDGVLAHALQYYASYVSHDINLIQSTFVLIGAIMVAHFLISIIFSIAFTKIRKSRICKALIAISDSQDEGIRRRKFWDDDDDEGGFGGFFKMFQKQSSSEQNEHTTNVSTDSALNEQAIRAIMDSQSHAEHMSQQIQDIQDDPLSCINEDEGQLSGKRVFNTAQEEYEANGLFSTYQSQQIQIRQFPIRPEGLGAKLQQLPIERLYHSLHQSQYNKQDILEGARRQQQDNDLPQQQKAQQDTESMMVETERDEVKFTSVQLPAELGNLSFQTSCDNPNYSTEPIFKQFPTKMQ</sequence>
<feature type="compositionally biased region" description="Polar residues" evidence="1">
    <location>
        <begin position="712"/>
        <end position="722"/>
    </location>
</feature>
<keyword evidence="2" id="KW-1133">Transmembrane helix</keyword>